<dbReference type="FunFam" id="3.40.390.10:FF:000002">
    <property type="entry name" value="Disintegrin and metalloproteinase domain-containing protein 22"/>
    <property type="match status" value="1"/>
</dbReference>
<dbReference type="GO" id="GO:0002693">
    <property type="term" value="P:positive regulation of cellular extravasation"/>
    <property type="evidence" value="ECO:0007669"/>
    <property type="project" value="TreeGrafter"/>
</dbReference>
<keyword evidence="5 7" id="KW-1015">Disulfide bond</keyword>
<dbReference type="Pfam" id="PF01562">
    <property type="entry name" value="Pep_M12B_propep"/>
    <property type="match status" value="1"/>
</dbReference>
<dbReference type="PROSITE" id="PS50026">
    <property type="entry name" value="EGF_3"/>
    <property type="match status" value="1"/>
</dbReference>
<dbReference type="InterPro" id="IPR002870">
    <property type="entry name" value="Peptidase_M12B_N"/>
</dbReference>
<evidence type="ECO:0000256" key="4">
    <source>
        <dbReference type="ARBA" id="ARBA00023136"/>
    </source>
</evidence>
<keyword evidence="13" id="KW-1185">Reference proteome</keyword>
<reference evidence="12" key="2">
    <citation type="submission" date="2025-08" db="UniProtKB">
        <authorList>
            <consortium name="Ensembl"/>
        </authorList>
    </citation>
    <scope>IDENTIFICATION</scope>
</reference>
<reference evidence="13" key="1">
    <citation type="submission" date="2018-12" db="EMBL/GenBank/DDBJ databases">
        <authorList>
            <person name="Yazar S."/>
        </authorList>
    </citation>
    <scope>NUCLEOTIDE SEQUENCE [LARGE SCALE GENOMIC DNA]</scope>
</reference>
<dbReference type="GO" id="GO:0046872">
    <property type="term" value="F:metal ion binding"/>
    <property type="evidence" value="ECO:0007669"/>
    <property type="project" value="UniProtKB-KW"/>
</dbReference>
<feature type="active site" evidence="8">
    <location>
        <position position="351"/>
    </location>
</feature>
<dbReference type="InterPro" id="IPR001590">
    <property type="entry name" value="Peptidase_M12B"/>
</dbReference>
<evidence type="ECO:0000259" key="11">
    <source>
        <dbReference type="PROSITE" id="PS50215"/>
    </source>
</evidence>
<feature type="domain" description="Disintegrin" evidence="10">
    <location>
        <begin position="427"/>
        <end position="513"/>
    </location>
</feature>
<dbReference type="GeneTree" id="ENSGT00940000158585"/>
<dbReference type="PROSITE" id="PS50215">
    <property type="entry name" value="ADAM_MEPRO"/>
    <property type="match status" value="1"/>
</dbReference>
<dbReference type="PROSITE" id="PS00427">
    <property type="entry name" value="DISINTEGRIN_1"/>
    <property type="match status" value="1"/>
</dbReference>
<dbReference type="SMART" id="SM00050">
    <property type="entry name" value="DISIN"/>
    <property type="match status" value="1"/>
</dbReference>
<organism evidence="12 13">
    <name type="scientific">Vombatus ursinus</name>
    <name type="common">Common wombat</name>
    <dbReference type="NCBI Taxonomy" id="29139"/>
    <lineage>
        <taxon>Eukaryota</taxon>
        <taxon>Metazoa</taxon>
        <taxon>Chordata</taxon>
        <taxon>Craniata</taxon>
        <taxon>Vertebrata</taxon>
        <taxon>Euteleostomi</taxon>
        <taxon>Mammalia</taxon>
        <taxon>Metatheria</taxon>
        <taxon>Diprotodontia</taxon>
        <taxon>Vombatidae</taxon>
        <taxon>Vombatus</taxon>
    </lineage>
</organism>
<feature type="domain" description="Peptidase M12B" evidence="11">
    <location>
        <begin position="217"/>
        <end position="419"/>
    </location>
</feature>
<evidence type="ECO:0000259" key="9">
    <source>
        <dbReference type="PROSITE" id="PS50026"/>
    </source>
</evidence>
<proteinExistence type="predicted"/>
<sequence>DMEAGVPSMLLLKPQVLLIGSLPHVQQYEVVEPLQLPILGILRELSSDAAVHPEIVRYHLGLRDHNFTLHLLRNRYLVGSDYTETYTLANGTEVTERPKEEKHCFYQGHVEGHHNSSASISTCDGIRGFFQIGSTIHLIEPLVQGRYGSNQERQGNAQERYSNAQGKHAVYRERHFKKKLSLCGVPRATLRRELETKMATVNMPLSWVPGSIPKDTHYVELYVVVEHTEFKKYGNLWNIRNRVKEVVNQIDRFYQLLNFRVVLIGLEIWDKGNKAAITKDIQSSLNNFLKWREYDLIMKKKHDNAQLITALDFGRGVGLARLGSMCTLGSGGVNQDYDSHPFGLATSIAHEMGHNLGMDHDENIKGCRCEVSKMQGGCVMQSMGVDNAYPKQFSSCSKDNLQKFLRGTIFQANCLTNFPDLEQNKGEPVCGNKFVERGEECDCGLPWECLNLCCNPVNCRLAPGADCVEGECCQQCHFTEAGELCRDAQDVCDLAEYCNGRQAKCPENVYKENGTPCWEGYCYNGACPTYKQQCEALWGTGSRVSDDKCFWFGLPRGCTLADYPAKRGFNKCGDLYCSRASTSPPSRALCTFILGGKRCDLAVTQIKSHNPFKIVATGTKCGEQMVCYHKRCQGLSVYGSEDCSSQCHNHGVCNHKRECHCEPGWAPPYCQSQQFGFKTEILSPG</sequence>
<dbReference type="Pfam" id="PF01421">
    <property type="entry name" value="Reprolysin"/>
    <property type="match status" value="1"/>
</dbReference>
<dbReference type="InterPro" id="IPR001762">
    <property type="entry name" value="Disintegrin_dom"/>
</dbReference>
<dbReference type="InterPro" id="IPR006586">
    <property type="entry name" value="ADAM_Cys-rich"/>
</dbReference>
<evidence type="ECO:0000256" key="8">
    <source>
        <dbReference type="PROSITE-ProRule" id="PRU00276"/>
    </source>
</evidence>
<dbReference type="FunFam" id="4.10.70.10:FF:000001">
    <property type="entry name" value="Disintegrin and metalloproteinase domain-containing protein 22"/>
    <property type="match status" value="1"/>
</dbReference>
<dbReference type="InterPro" id="IPR036436">
    <property type="entry name" value="Disintegrin_dom_sf"/>
</dbReference>
<dbReference type="SMART" id="SM00608">
    <property type="entry name" value="ACR"/>
    <property type="match status" value="1"/>
</dbReference>
<keyword evidence="4" id="KW-0472">Membrane</keyword>
<dbReference type="Ensembl" id="ENSVURT00010004097.1">
    <property type="protein sequence ID" value="ENSVURP00010003614.1"/>
    <property type="gene ID" value="ENSVURG00010002886.1"/>
</dbReference>
<dbReference type="SUPFAM" id="SSF57552">
    <property type="entry name" value="Blood coagulation inhibitor (disintegrin)"/>
    <property type="match status" value="1"/>
</dbReference>
<keyword evidence="7" id="KW-0245">EGF-like domain</keyword>
<dbReference type="SUPFAM" id="SSF55486">
    <property type="entry name" value="Metalloproteases ('zincins'), catalytic domain"/>
    <property type="match status" value="1"/>
</dbReference>
<comment type="caution">
    <text evidence="7">Lacks conserved residue(s) required for the propagation of feature annotation.</text>
</comment>
<dbReference type="OMA" id="GVCNHKN"/>
<dbReference type="Pfam" id="PF00200">
    <property type="entry name" value="Disintegrin"/>
    <property type="match status" value="1"/>
</dbReference>
<dbReference type="Pfam" id="PF08516">
    <property type="entry name" value="ADAM_CR"/>
    <property type="match status" value="1"/>
</dbReference>
<keyword evidence="8" id="KW-0479">Metal-binding</keyword>
<dbReference type="InterPro" id="IPR000742">
    <property type="entry name" value="EGF"/>
</dbReference>
<protein>
    <recommendedName>
        <fullName evidence="14">ADAM metallopeptidase domain 8</fullName>
    </recommendedName>
</protein>
<evidence type="ECO:0000259" key="10">
    <source>
        <dbReference type="PROSITE" id="PS50214"/>
    </source>
</evidence>
<dbReference type="PROSITE" id="PS50214">
    <property type="entry name" value="DISINTEGRIN_2"/>
    <property type="match status" value="1"/>
</dbReference>
<feature type="disulfide bond" evidence="6">
    <location>
        <begin position="485"/>
        <end position="505"/>
    </location>
</feature>
<dbReference type="CDD" id="cd04269">
    <property type="entry name" value="ZnMc_adamalysin_II_like"/>
    <property type="match status" value="1"/>
</dbReference>
<dbReference type="GO" id="GO:0004222">
    <property type="term" value="F:metalloendopeptidase activity"/>
    <property type="evidence" value="ECO:0007669"/>
    <property type="project" value="InterPro"/>
</dbReference>
<dbReference type="PROSITE" id="PS01186">
    <property type="entry name" value="EGF_2"/>
    <property type="match status" value="1"/>
</dbReference>
<feature type="binding site" evidence="8">
    <location>
        <position position="350"/>
    </location>
    <ligand>
        <name>Zn(2+)</name>
        <dbReference type="ChEBI" id="CHEBI:29105"/>
        <note>catalytic</note>
    </ligand>
</feature>
<evidence type="ECO:0000256" key="5">
    <source>
        <dbReference type="ARBA" id="ARBA00023157"/>
    </source>
</evidence>
<evidence type="ECO:0000256" key="3">
    <source>
        <dbReference type="ARBA" id="ARBA00022989"/>
    </source>
</evidence>
<evidence type="ECO:0000256" key="2">
    <source>
        <dbReference type="ARBA" id="ARBA00022692"/>
    </source>
</evidence>
<dbReference type="Gene3D" id="3.40.390.10">
    <property type="entry name" value="Collagenase (Catalytic Domain)"/>
    <property type="match status" value="1"/>
</dbReference>
<dbReference type="GO" id="GO:0006954">
    <property type="term" value="P:inflammatory response"/>
    <property type="evidence" value="ECO:0007669"/>
    <property type="project" value="TreeGrafter"/>
</dbReference>
<dbReference type="Gene3D" id="2.60.120.260">
    <property type="entry name" value="Galactose-binding domain-like"/>
    <property type="match status" value="1"/>
</dbReference>
<dbReference type="GO" id="GO:0050839">
    <property type="term" value="F:cell adhesion molecule binding"/>
    <property type="evidence" value="ECO:0007669"/>
    <property type="project" value="TreeGrafter"/>
</dbReference>
<accession>A0A4X2JVL8</accession>
<dbReference type="InterPro" id="IPR018358">
    <property type="entry name" value="Disintegrin_CS"/>
</dbReference>
<dbReference type="GO" id="GO:0016020">
    <property type="term" value="C:membrane"/>
    <property type="evidence" value="ECO:0007669"/>
    <property type="project" value="UniProtKB-SubCell"/>
</dbReference>
<dbReference type="InterPro" id="IPR034027">
    <property type="entry name" value="Reprolysin_adamalysin"/>
</dbReference>
<dbReference type="STRING" id="29139.ENSVURP00010003614"/>
<dbReference type="GO" id="GO:0022407">
    <property type="term" value="P:regulation of cell-cell adhesion"/>
    <property type="evidence" value="ECO:0007669"/>
    <property type="project" value="TreeGrafter"/>
</dbReference>
<keyword evidence="8" id="KW-0862">Zinc</keyword>
<feature type="disulfide bond" evidence="7">
    <location>
        <begin position="643"/>
        <end position="653"/>
    </location>
</feature>
<reference evidence="12" key="3">
    <citation type="submission" date="2025-09" db="UniProtKB">
        <authorList>
            <consortium name="Ensembl"/>
        </authorList>
    </citation>
    <scope>IDENTIFICATION</scope>
</reference>
<dbReference type="PRINTS" id="PR00289">
    <property type="entry name" value="DISINTEGRIN"/>
</dbReference>
<dbReference type="Gene3D" id="4.10.70.10">
    <property type="entry name" value="Disintegrin domain"/>
    <property type="match status" value="1"/>
</dbReference>
<feature type="domain" description="EGF-like" evidence="9">
    <location>
        <begin position="639"/>
        <end position="671"/>
    </location>
</feature>
<feature type="disulfide bond" evidence="7">
    <location>
        <begin position="661"/>
        <end position="670"/>
    </location>
</feature>
<name>A0A4X2JVL8_VOMUR</name>
<dbReference type="PANTHER" id="PTHR11905">
    <property type="entry name" value="ADAM A DISINTEGRIN AND METALLOPROTEASE DOMAIN"/>
    <property type="match status" value="1"/>
</dbReference>
<evidence type="ECO:0000256" key="1">
    <source>
        <dbReference type="ARBA" id="ARBA00004479"/>
    </source>
</evidence>
<dbReference type="Proteomes" id="UP000314987">
    <property type="component" value="Unassembled WGS sequence"/>
</dbReference>
<evidence type="ECO:0008006" key="14">
    <source>
        <dbReference type="Google" id="ProtNLM"/>
    </source>
</evidence>
<evidence type="ECO:0000256" key="6">
    <source>
        <dbReference type="PROSITE-ProRule" id="PRU00068"/>
    </source>
</evidence>
<feature type="binding site" evidence="8">
    <location>
        <position position="360"/>
    </location>
    <ligand>
        <name>Zn(2+)</name>
        <dbReference type="ChEBI" id="CHEBI:29105"/>
        <note>catalytic</note>
    </ligand>
</feature>
<dbReference type="InterPro" id="IPR024079">
    <property type="entry name" value="MetalloPept_cat_dom_sf"/>
</dbReference>
<dbReference type="AlphaFoldDB" id="A0A4X2JVL8"/>
<evidence type="ECO:0000256" key="7">
    <source>
        <dbReference type="PROSITE-ProRule" id="PRU00076"/>
    </source>
</evidence>
<comment type="subcellular location">
    <subcellularLocation>
        <location evidence="1">Membrane</location>
        <topology evidence="1">Single-pass type I membrane protein</topology>
    </subcellularLocation>
</comment>
<evidence type="ECO:0000313" key="12">
    <source>
        <dbReference type="Ensembl" id="ENSVURP00010003614.1"/>
    </source>
</evidence>
<evidence type="ECO:0000313" key="13">
    <source>
        <dbReference type="Proteomes" id="UP000314987"/>
    </source>
</evidence>
<dbReference type="PANTHER" id="PTHR11905:SF20">
    <property type="entry name" value="DISINTEGRIN AND METALLOPROTEINASE DOMAIN-CONTAINING PROTEIN 8"/>
    <property type="match status" value="1"/>
</dbReference>
<keyword evidence="2" id="KW-0812">Transmembrane</keyword>
<keyword evidence="3" id="KW-1133">Transmembrane helix</keyword>
<dbReference type="GO" id="GO:0051044">
    <property type="term" value="P:positive regulation of membrane protein ectodomain proteolysis"/>
    <property type="evidence" value="ECO:0007669"/>
    <property type="project" value="TreeGrafter"/>
</dbReference>
<dbReference type="GO" id="GO:0006508">
    <property type="term" value="P:proteolysis"/>
    <property type="evidence" value="ECO:0007669"/>
    <property type="project" value="InterPro"/>
</dbReference>
<feature type="binding site" evidence="8">
    <location>
        <position position="354"/>
    </location>
    <ligand>
        <name>Zn(2+)</name>
        <dbReference type="ChEBI" id="CHEBI:29105"/>
        <note>catalytic</note>
    </ligand>
</feature>